<keyword evidence="5 8" id="KW-1133">Transmembrane helix</keyword>
<dbReference type="Pfam" id="PF00689">
    <property type="entry name" value="Cation_ATPase_C"/>
    <property type="match status" value="1"/>
</dbReference>
<evidence type="ECO:0000256" key="1">
    <source>
        <dbReference type="ARBA" id="ARBA00004651"/>
    </source>
</evidence>
<dbReference type="InterPro" id="IPR008250">
    <property type="entry name" value="ATPase_P-typ_transduc_dom_A_sf"/>
</dbReference>
<dbReference type="InterPro" id="IPR018303">
    <property type="entry name" value="ATPase_P-typ_P_site"/>
</dbReference>
<name>A0AAP1H197_BIFBR</name>
<keyword evidence="6 8" id="KW-0472">Membrane</keyword>
<dbReference type="InterPro" id="IPR023299">
    <property type="entry name" value="ATPase_P-typ_cyto_dom_N"/>
</dbReference>
<dbReference type="Gene3D" id="1.20.1110.10">
    <property type="entry name" value="Calcium-transporting ATPase, transmembrane domain"/>
    <property type="match status" value="2"/>
</dbReference>
<dbReference type="PANTHER" id="PTHR43294">
    <property type="entry name" value="SODIUM/POTASSIUM-TRANSPORTING ATPASE SUBUNIT ALPHA"/>
    <property type="match status" value="1"/>
</dbReference>
<dbReference type="InterPro" id="IPR023298">
    <property type="entry name" value="ATPase_P-typ_TM_dom_sf"/>
</dbReference>
<dbReference type="Proteomes" id="UP001219009">
    <property type="component" value="Chromosome"/>
</dbReference>
<evidence type="ECO:0000256" key="5">
    <source>
        <dbReference type="ARBA" id="ARBA00022989"/>
    </source>
</evidence>
<evidence type="ECO:0000259" key="9">
    <source>
        <dbReference type="Pfam" id="PF00689"/>
    </source>
</evidence>
<accession>A0AAP1H197</accession>
<sequence length="316" mass="35261">MEHNELAGHARLFTYRFRGIGLQAAEIPNLVFAGTSVAQGNGRAVVIHTGMITKFDKIARLTQNVEDNVSPLQREFNHLPRQITIFALCIGVVFFILDVLFVHNPLAETFIFSLGMVVAFILEGLLPTVTRALAMAVQRMSKRNALVKKISSVESLGSTSVICTDKTGTLTRNEMTVEYLWTLNHEYQVSGTGYAPKGEITVDGAVHHAADDAVLRELVTGGALCSNAHLHESEPDHDVRDDHMPSTNGRWQVYGDPTEIVLLVLIAEVPILQTVFHTAPLSWDEYLYLCCIPFVILAIEELRKFIWRHRFPTELV</sequence>
<feature type="transmembrane region" description="Helical" evidence="8">
    <location>
        <begin position="109"/>
        <end position="134"/>
    </location>
</feature>
<evidence type="ECO:0000256" key="2">
    <source>
        <dbReference type="ARBA" id="ARBA00005675"/>
    </source>
</evidence>
<evidence type="ECO:0000256" key="6">
    <source>
        <dbReference type="ARBA" id="ARBA00023136"/>
    </source>
</evidence>
<dbReference type="InterPro" id="IPR050510">
    <property type="entry name" value="Cation_transp_ATPase_P-type"/>
</dbReference>
<evidence type="ECO:0000256" key="4">
    <source>
        <dbReference type="ARBA" id="ARBA00022692"/>
    </source>
</evidence>
<dbReference type="SUPFAM" id="SSF81660">
    <property type="entry name" value="Metal cation-transporting ATPase, ATP-binding domain N"/>
    <property type="match status" value="1"/>
</dbReference>
<dbReference type="InterPro" id="IPR001757">
    <property type="entry name" value="P_typ_ATPase"/>
</dbReference>
<dbReference type="RefSeq" id="WP_021649654.1">
    <property type="nucleotide sequence ID" value="NZ_CABWKB010000017.1"/>
</dbReference>
<keyword evidence="4 8" id="KW-0812">Transmembrane</keyword>
<dbReference type="GO" id="GO:0016887">
    <property type="term" value="F:ATP hydrolysis activity"/>
    <property type="evidence" value="ECO:0007669"/>
    <property type="project" value="InterPro"/>
</dbReference>
<reference evidence="10" key="1">
    <citation type="submission" date="2023-02" db="EMBL/GenBank/DDBJ databases">
        <authorList>
            <person name="Whidbey C."/>
        </authorList>
    </citation>
    <scope>NUCLEOTIDE SEQUENCE</scope>
    <source>
        <strain evidence="10">VSI11</strain>
    </source>
</reference>
<dbReference type="SUPFAM" id="SSF81653">
    <property type="entry name" value="Calcium ATPase, transduction domain A"/>
    <property type="match status" value="1"/>
</dbReference>
<evidence type="ECO:0000313" key="10">
    <source>
        <dbReference type="EMBL" id="WEB55660.1"/>
    </source>
</evidence>
<organism evidence="10 11">
    <name type="scientific">Bifidobacterium breve</name>
    <dbReference type="NCBI Taxonomy" id="1685"/>
    <lineage>
        <taxon>Bacteria</taxon>
        <taxon>Bacillati</taxon>
        <taxon>Actinomycetota</taxon>
        <taxon>Actinomycetes</taxon>
        <taxon>Bifidobacteriales</taxon>
        <taxon>Bifidobacteriaceae</taxon>
        <taxon>Bifidobacterium</taxon>
    </lineage>
</organism>
<dbReference type="InterPro" id="IPR006068">
    <property type="entry name" value="ATPase_P-typ_cation-transptr_C"/>
</dbReference>
<comment type="similarity">
    <text evidence="2">Belongs to the cation transport ATPase (P-type) (TC 3.A.3) family. Type IIA subfamily.</text>
</comment>
<protein>
    <submittedName>
        <fullName evidence="10">HAD-IC family P-type ATPase</fullName>
    </submittedName>
</protein>
<feature type="domain" description="Cation-transporting P-type ATPase C-terminal" evidence="9">
    <location>
        <begin position="250"/>
        <end position="306"/>
    </location>
</feature>
<comment type="catalytic activity">
    <reaction evidence="7">
        <text>ATP + H2O = ADP + phosphate + H(+)</text>
        <dbReference type="Rhea" id="RHEA:13065"/>
        <dbReference type="ChEBI" id="CHEBI:15377"/>
        <dbReference type="ChEBI" id="CHEBI:15378"/>
        <dbReference type="ChEBI" id="CHEBI:30616"/>
        <dbReference type="ChEBI" id="CHEBI:43474"/>
        <dbReference type="ChEBI" id="CHEBI:456216"/>
    </reaction>
</comment>
<feature type="transmembrane region" description="Helical" evidence="8">
    <location>
        <begin position="83"/>
        <end position="103"/>
    </location>
</feature>
<dbReference type="AlphaFoldDB" id="A0AAP1H197"/>
<comment type="subcellular location">
    <subcellularLocation>
        <location evidence="1">Cell membrane</location>
        <topology evidence="1">Multi-pass membrane protein</topology>
    </subcellularLocation>
</comment>
<dbReference type="PRINTS" id="PR00121">
    <property type="entry name" value="NAKATPASE"/>
</dbReference>
<dbReference type="SUPFAM" id="SSF81665">
    <property type="entry name" value="Calcium ATPase, transmembrane domain M"/>
    <property type="match status" value="1"/>
</dbReference>
<evidence type="ECO:0000256" key="7">
    <source>
        <dbReference type="ARBA" id="ARBA00049360"/>
    </source>
</evidence>
<evidence type="ECO:0000256" key="3">
    <source>
        <dbReference type="ARBA" id="ARBA00022475"/>
    </source>
</evidence>
<gene>
    <name evidence="10" type="ORF">PUW55_04730</name>
</gene>
<evidence type="ECO:0000313" key="11">
    <source>
        <dbReference type="Proteomes" id="UP001219009"/>
    </source>
</evidence>
<keyword evidence="3" id="KW-1003">Cell membrane</keyword>
<dbReference type="NCBIfam" id="TIGR01494">
    <property type="entry name" value="ATPase_P-type"/>
    <property type="match status" value="1"/>
</dbReference>
<dbReference type="GO" id="GO:0005886">
    <property type="term" value="C:plasma membrane"/>
    <property type="evidence" value="ECO:0007669"/>
    <property type="project" value="UniProtKB-SubCell"/>
</dbReference>
<dbReference type="GO" id="GO:0005524">
    <property type="term" value="F:ATP binding"/>
    <property type="evidence" value="ECO:0007669"/>
    <property type="project" value="InterPro"/>
</dbReference>
<dbReference type="PANTHER" id="PTHR43294:SF21">
    <property type="entry name" value="CATION TRANSPORTING ATPASE"/>
    <property type="match status" value="1"/>
</dbReference>
<dbReference type="EMBL" id="CP118083">
    <property type="protein sequence ID" value="WEB55660.1"/>
    <property type="molecule type" value="Genomic_DNA"/>
</dbReference>
<proteinExistence type="inferred from homology"/>
<evidence type="ECO:0000256" key="8">
    <source>
        <dbReference type="SAM" id="Phobius"/>
    </source>
</evidence>
<dbReference type="PROSITE" id="PS00154">
    <property type="entry name" value="ATPASE_E1_E2"/>
    <property type="match status" value="1"/>
</dbReference>